<dbReference type="PROSITE" id="PS50893">
    <property type="entry name" value="ABC_TRANSPORTER_2"/>
    <property type="match status" value="1"/>
</dbReference>
<dbReference type="RefSeq" id="WP_306889466.1">
    <property type="nucleotide sequence ID" value="NZ_JAUSVR010000004.1"/>
</dbReference>
<dbReference type="Proteomes" id="UP001235094">
    <property type="component" value="Unassembled WGS sequence"/>
</dbReference>
<reference evidence="6 7" key="1">
    <citation type="submission" date="2023-07" db="EMBL/GenBank/DDBJ databases">
        <title>Genomic Encyclopedia of Type Strains, Phase IV (KMG-IV): sequencing the most valuable type-strain genomes for metagenomic binning, comparative biology and taxonomic classification.</title>
        <authorList>
            <person name="Goeker M."/>
        </authorList>
    </citation>
    <scope>NUCLEOTIDE SEQUENCE [LARGE SCALE GENOMIC DNA]</scope>
    <source>
        <strain evidence="6 7">DSM 15561</strain>
    </source>
</reference>
<evidence type="ECO:0000256" key="4">
    <source>
        <dbReference type="ARBA" id="ARBA00022967"/>
    </source>
</evidence>
<sequence>MAELIGRQIQRILKDGQRRFRLDIPAFELRPGDRKVIFGRTGSGKTTAMDILALACHPDTAARFELRMGGRSTDLARGRRDHAPLRAKLFGYVLQSSPLFPFLTFEENASLGQRLAGRRDSGVIADLCQRLGLDAAPRTRVSDLSIGQRQRLAVVRAIAHRPSFILCDEPTASLDPDTARILLRTVLDVADELGAALLIISHDRDLTRGHDFEYFEVVEWQPGHAMLRPQERDAA</sequence>
<dbReference type="Gene3D" id="3.40.50.300">
    <property type="entry name" value="P-loop containing nucleotide triphosphate hydrolases"/>
    <property type="match status" value="1"/>
</dbReference>
<dbReference type="GO" id="GO:0005524">
    <property type="term" value="F:ATP binding"/>
    <property type="evidence" value="ECO:0007669"/>
    <property type="project" value="UniProtKB-KW"/>
</dbReference>
<dbReference type="EMBL" id="JAUSVR010000004">
    <property type="protein sequence ID" value="MDQ0510744.1"/>
    <property type="molecule type" value="Genomic_DNA"/>
</dbReference>
<evidence type="ECO:0000259" key="5">
    <source>
        <dbReference type="PROSITE" id="PS50893"/>
    </source>
</evidence>
<evidence type="ECO:0000313" key="6">
    <source>
        <dbReference type="EMBL" id="MDQ0510744.1"/>
    </source>
</evidence>
<feature type="domain" description="ABC transporter" evidence="5">
    <location>
        <begin position="7"/>
        <end position="235"/>
    </location>
</feature>
<evidence type="ECO:0000313" key="7">
    <source>
        <dbReference type="Proteomes" id="UP001235094"/>
    </source>
</evidence>
<evidence type="ECO:0000256" key="3">
    <source>
        <dbReference type="ARBA" id="ARBA00022840"/>
    </source>
</evidence>
<dbReference type="InterPro" id="IPR015854">
    <property type="entry name" value="ABC_transpr_LolD-like"/>
</dbReference>
<evidence type="ECO:0000256" key="2">
    <source>
        <dbReference type="ARBA" id="ARBA00022741"/>
    </source>
</evidence>
<comment type="similarity">
    <text evidence="1">Belongs to the ABC transporter superfamily.</text>
</comment>
<dbReference type="SMART" id="SM00382">
    <property type="entry name" value="AAA"/>
    <property type="match status" value="1"/>
</dbReference>
<protein>
    <submittedName>
        <fullName evidence="6">ABC transport system ATP-binding protein</fullName>
    </submittedName>
</protein>
<keyword evidence="3 6" id="KW-0067">ATP-binding</keyword>
<gene>
    <name evidence="6" type="ORF">QOZ99_001632</name>
</gene>
<keyword evidence="7" id="KW-1185">Reference proteome</keyword>
<keyword evidence="2" id="KW-0547">Nucleotide-binding</keyword>
<proteinExistence type="inferred from homology"/>
<dbReference type="SUPFAM" id="SSF52540">
    <property type="entry name" value="P-loop containing nucleoside triphosphate hydrolases"/>
    <property type="match status" value="1"/>
</dbReference>
<dbReference type="PANTHER" id="PTHR24220:SF689">
    <property type="entry name" value="LIPOPROTEIN-RELEASING SYSTEM ATP-BINDING PROTEIN LOLD"/>
    <property type="match status" value="1"/>
</dbReference>
<dbReference type="PANTHER" id="PTHR24220">
    <property type="entry name" value="IMPORT ATP-BINDING PROTEIN"/>
    <property type="match status" value="1"/>
</dbReference>
<evidence type="ECO:0000256" key="1">
    <source>
        <dbReference type="ARBA" id="ARBA00005417"/>
    </source>
</evidence>
<accession>A0ABU0LPX5</accession>
<dbReference type="InterPro" id="IPR003439">
    <property type="entry name" value="ABC_transporter-like_ATP-bd"/>
</dbReference>
<dbReference type="Pfam" id="PF00005">
    <property type="entry name" value="ABC_tran"/>
    <property type="match status" value="1"/>
</dbReference>
<organism evidence="6 7">
    <name type="scientific">Ancylobacter amanitiformis</name>
    <dbReference type="NCBI Taxonomy" id="217069"/>
    <lineage>
        <taxon>Bacteria</taxon>
        <taxon>Pseudomonadati</taxon>
        <taxon>Pseudomonadota</taxon>
        <taxon>Alphaproteobacteria</taxon>
        <taxon>Hyphomicrobiales</taxon>
        <taxon>Xanthobacteraceae</taxon>
        <taxon>Ancylobacter</taxon>
    </lineage>
</organism>
<comment type="caution">
    <text evidence="6">The sequence shown here is derived from an EMBL/GenBank/DDBJ whole genome shotgun (WGS) entry which is preliminary data.</text>
</comment>
<dbReference type="InterPro" id="IPR003593">
    <property type="entry name" value="AAA+_ATPase"/>
</dbReference>
<name>A0ABU0LPX5_9HYPH</name>
<keyword evidence="4" id="KW-1278">Translocase</keyword>
<dbReference type="InterPro" id="IPR027417">
    <property type="entry name" value="P-loop_NTPase"/>
</dbReference>